<organism evidence="1 2">
    <name type="scientific">Phytophthora cactorum</name>
    <dbReference type="NCBI Taxonomy" id="29920"/>
    <lineage>
        <taxon>Eukaryota</taxon>
        <taxon>Sar</taxon>
        <taxon>Stramenopiles</taxon>
        <taxon>Oomycota</taxon>
        <taxon>Peronosporomycetes</taxon>
        <taxon>Peronosporales</taxon>
        <taxon>Peronosporaceae</taxon>
        <taxon>Phytophthora</taxon>
    </lineage>
</organism>
<gene>
    <name evidence="1" type="ORF">JG687_00015040</name>
</gene>
<evidence type="ECO:0000313" key="1">
    <source>
        <dbReference type="EMBL" id="KAG6949181.1"/>
    </source>
</evidence>
<name>A0A8T1TXA5_9STRA</name>
<comment type="caution">
    <text evidence="1">The sequence shown here is derived from an EMBL/GenBank/DDBJ whole genome shotgun (WGS) entry which is preliminary data.</text>
</comment>
<dbReference type="AlphaFoldDB" id="A0A8T1TXA5"/>
<protein>
    <submittedName>
        <fullName evidence="1">Uncharacterized protein</fullName>
    </submittedName>
</protein>
<dbReference type="EMBL" id="JAENGZ010001284">
    <property type="protein sequence ID" value="KAG6949181.1"/>
    <property type="molecule type" value="Genomic_DNA"/>
</dbReference>
<dbReference type="VEuPathDB" id="FungiDB:PC110_g14771"/>
<accession>A0A8T1TXA5</accession>
<dbReference type="OrthoDB" id="124390at2759"/>
<proteinExistence type="predicted"/>
<evidence type="ECO:0000313" key="2">
    <source>
        <dbReference type="Proteomes" id="UP000688947"/>
    </source>
</evidence>
<dbReference type="Proteomes" id="UP000688947">
    <property type="component" value="Unassembled WGS sequence"/>
</dbReference>
<reference evidence="1" key="1">
    <citation type="submission" date="2021-01" db="EMBL/GenBank/DDBJ databases">
        <title>Phytophthora aleatoria, a newly-described species from Pinus radiata is distinct from Phytophthora cactorum isolates based on comparative genomics.</title>
        <authorList>
            <person name="Mcdougal R."/>
            <person name="Panda P."/>
            <person name="Williams N."/>
            <person name="Studholme D.J."/>
        </authorList>
    </citation>
    <scope>NUCLEOTIDE SEQUENCE</scope>
    <source>
        <strain evidence="1">NZFS 3830</strain>
    </source>
</reference>
<sequence length="160" mass="17326">MLAKERSAHRAKMLLSSRVFFDGSMQTLFRMDSRSITALAHAVCPHFSPARDTPDAVLPSIRLAVFLFLCAHGATLEMTADRFAIRSSTVSGIIREVAATICEKLRSLTVLPALTLCASHFAEQCGIPQITSCIDGTHTPVSRPAEHGDMCITIEKAGRA</sequence>